<dbReference type="PANTHER" id="PTHR46229:SF2">
    <property type="entry name" value="BOLA-LIKE PROTEIN 1"/>
    <property type="match status" value="1"/>
</dbReference>
<evidence type="ECO:0000313" key="4">
    <source>
        <dbReference type="Proteomes" id="UP000484885"/>
    </source>
</evidence>
<sequence length="75" mass="8348">MDPEKIQGLILQAMPEARVSVDSDDNVHFTARVVCETFKGMSRLQRHRVIHDALGPTLGREIHALSLVLKSPDEA</sequence>
<dbReference type="InterPro" id="IPR050961">
    <property type="entry name" value="BolA/IbaG_stress_morph_reg"/>
</dbReference>
<evidence type="ECO:0000313" key="3">
    <source>
        <dbReference type="EMBL" id="NDY96114.1"/>
    </source>
</evidence>
<dbReference type="Proteomes" id="UP000484885">
    <property type="component" value="Unassembled WGS sequence"/>
</dbReference>
<protein>
    <submittedName>
        <fullName evidence="3">BolA/IbaG family iron-sulfur metabolism protein</fullName>
    </submittedName>
</protein>
<dbReference type="SUPFAM" id="SSF82657">
    <property type="entry name" value="BolA-like"/>
    <property type="match status" value="1"/>
</dbReference>
<comment type="caution">
    <text evidence="3">The sequence shown here is derived from an EMBL/GenBank/DDBJ whole genome shotgun (WGS) entry which is preliminary data.</text>
</comment>
<dbReference type="EMBL" id="JAAGSC010000041">
    <property type="protein sequence ID" value="NDY96114.1"/>
    <property type="molecule type" value="Genomic_DNA"/>
</dbReference>
<dbReference type="Gene3D" id="3.30.300.90">
    <property type="entry name" value="BolA-like"/>
    <property type="match status" value="1"/>
</dbReference>
<name>A0A845V060_9GAMM</name>
<keyword evidence="4" id="KW-1185">Reference proteome</keyword>
<dbReference type="PANTHER" id="PTHR46229">
    <property type="entry name" value="BOLA TRANSCRIPTION REGULATOR"/>
    <property type="match status" value="1"/>
</dbReference>
<dbReference type="Pfam" id="PF01722">
    <property type="entry name" value="BolA"/>
    <property type="match status" value="1"/>
</dbReference>
<dbReference type="RefSeq" id="WP_164211487.1">
    <property type="nucleotide sequence ID" value="NZ_JAAGSC010000041.1"/>
</dbReference>
<evidence type="ECO:0000256" key="2">
    <source>
        <dbReference type="RuleBase" id="RU003860"/>
    </source>
</evidence>
<dbReference type="InterPro" id="IPR002634">
    <property type="entry name" value="BolA"/>
</dbReference>
<evidence type="ECO:0000256" key="1">
    <source>
        <dbReference type="ARBA" id="ARBA00005578"/>
    </source>
</evidence>
<dbReference type="InterPro" id="IPR036065">
    <property type="entry name" value="BolA-like_sf"/>
</dbReference>
<gene>
    <name evidence="3" type="ORF">G3I74_10265</name>
</gene>
<organism evidence="3 4">
    <name type="scientific">Wenzhouxiangella limi</name>
    <dbReference type="NCBI Taxonomy" id="2707351"/>
    <lineage>
        <taxon>Bacteria</taxon>
        <taxon>Pseudomonadati</taxon>
        <taxon>Pseudomonadota</taxon>
        <taxon>Gammaproteobacteria</taxon>
        <taxon>Chromatiales</taxon>
        <taxon>Wenzhouxiangellaceae</taxon>
        <taxon>Wenzhouxiangella</taxon>
    </lineage>
</organism>
<comment type="similarity">
    <text evidence="1 2">Belongs to the BolA/IbaG family.</text>
</comment>
<reference evidence="3 4" key="1">
    <citation type="submission" date="2020-02" db="EMBL/GenBank/DDBJ databases">
        <authorList>
            <person name="Zhang X.-Y."/>
        </authorList>
    </citation>
    <scope>NUCLEOTIDE SEQUENCE [LARGE SCALE GENOMIC DNA]</scope>
    <source>
        <strain evidence="3 4">C33</strain>
    </source>
</reference>
<dbReference type="PIRSF" id="PIRSF003113">
    <property type="entry name" value="BolA"/>
    <property type="match status" value="1"/>
</dbReference>
<dbReference type="AlphaFoldDB" id="A0A845V060"/>
<proteinExistence type="inferred from homology"/>
<accession>A0A845V060</accession>